<dbReference type="HOGENOM" id="CLU_128218_0_0_5"/>
<name>A7HP24_PARL1</name>
<sequence length="200" mass="22946">MRSDPSSSPTPPSGPIDALAEYKIRASKLLKDFASDDKRRAFGAAYRLASLWPDGNANDLLADKSRVQRKHALAVIAREMGFRDWQHLTEEAHIELPAFDTSRLFSEKAGFYLNAWFVTYEEAKAALTRKDRFLFPFRHQFVVCEAGLLKSLGIDTNDPDWEAIGHDWVKPLDTQAHYRLNQKLVRIVPPLPERRRARKK</sequence>
<reference evidence="1 2" key="1">
    <citation type="journal article" date="2011" name="Stand. Genomic Sci.">
        <title>Complete genome sequence of Parvibaculum lavamentivorans type strain (DS-1(T)).</title>
        <authorList>
            <person name="Schleheck D."/>
            <person name="Weiss M."/>
            <person name="Pitluck S."/>
            <person name="Bruce D."/>
            <person name="Land M.L."/>
            <person name="Han S."/>
            <person name="Saunders E."/>
            <person name="Tapia R."/>
            <person name="Detter C."/>
            <person name="Brettin T."/>
            <person name="Han J."/>
            <person name="Woyke T."/>
            <person name="Goodwin L."/>
            <person name="Pennacchio L."/>
            <person name="Nolan M."/>
            <person name="Cook A.M."/>
            <person name="Kjelleberg S."/>
            <person name="Thomas T."/>
        </authorList>
    </citation>
    <scope>NUCLEOTIDE SEQUENCE [LARGE SCALE GENOMIC DNA]</scope>
    <source>
        <strain evidence="2">DS-1 / DSM 13023 / NCIMB 13966</strain>
    </source>
</reference>
<dbReference type="Proteomes" id="UP000006377">
    <property type="component" value="Chromosome"/>
</dbReference>
<protein>
    <submittedName>
        <fullName evidence="1">Uncharacterized protein</fullName>
    </submittedName>
</protein>
<evidence type="ECO:0000313" key="1">
    <source>
        <dbReference type="EMBL" id="ABS61657.1"/>
    </source>
</evidence>
<evidence type="ECO:0000313" key="2">
    <source>
        <dbReference type="Proteomes" id="UP000006377"/>
    </source>
</evidence>
<dbReference type="RefSeq" id="WP_011994948.1">
    <property type="nucleotide sequence ID" value="NC_009719.1"/>
</dbReference>
<keyword evidence="2" id="KW-1185">Reference proteome</keyword>
<dbReference type="eggNOG" id="ENOG50330RD">
    <property type="taxonomic scope" value="Bacteria"/>
</dbReference>
<dbReference type="STRING" id="402881.Plav_0034"/>
<accession>A7HP24</accession>
<dbReference type="KEGG" id="pla:Plav_0034"/>
<organism evidence="1 2">
    <name type="scientific">Parvibaculum lavamentivorans (strain DS-1 / DSM 13023 / NCIMB 13966)</name>
    <dbReference type="NCBI Taxonomy" id="402881"/>
    <lineage>
        <taxon>Bacteria</taxon>
        <taxon>Pseudomonadati</taxon>
        <taxon>Pseudomonadota</taxon>
        <taxon>Alphaproteobacteria</taxon>
        <taxon>Hyphomicrobiales</taxon>
        <taxon>Parvibaculaceae</taxon>
        <taxon>Parvibaculum</taxon>
    </lineage>
</organism>
<dbReference type="AlphaFoldDB" id="A7HP24"/>
<proteinExistence type="predicted"/>
<dbReference type="OrthoDB" id="9134286at2"/>
<gene>
    <name evidence="1" type="ordered locus">Plav_0034</name>
</gene>
<dbReference type="EMBL" id="CP000774">
    <property type="protein sequence ID" value="ABS61657.1"/>
    <property type="molecule type" value="Genomic_DNA"/>
</dbReference>